<keyword evidence="5" id="KW-1185">Reference proteome</keyword>
<evidence type="ECO:0000313" key="5">
    <source>
        <dbReference type="Proteomes" id="UP000700334"/>
    </source>
</evidence>
<proteinExistence type="predicted"/>
<dbReference type="Pfam" id="PF01585">
    <property type="entry name" value="G-patch"/>
    <property type="match status" value="1"/>
</dbReference>
<evidence type="ECO:0000256" key="1">
    <source>
        <dbReference type="ARBA" id="ARBA00040365"/>
    </source>
</evidence>
<dbReference type="InterPro" id="IPR050656">
    <property type="entry name" value="PINX1"/>
</dbReference>
<feature type="compositionally biased region" description="Basic residues" evidence="2">
    <location>
        <begin position="335"/>
        <end position="344"/>
    </location>
</feature>
<evidence type="ECO:0000256" key="2">
    <source>
        <dbReference type="SAM" id="MobiDB-lite"/>
    </source>
</evidence>
<dbReference type="AlphaFoldDB" id="A0A8J6AKG1"/>
<dbReference type="Proteomes" id="UP000700334">
    <property type="component" value="Unassembled WGS sequence"/>
</dbReference>
<reference evidence="4" key="1">
    <citation type="journal article" date="2021" name="Evol. Appl.">
        <title>The genome of the Pyrenean desman and the effects of bottlenecks and inbreeding on the genomic landscape of an endangered species.</title>
        <authorList>
            <person name="Escoda L."/>
            <person name="Castresana J."/>
        </authorList>
    </citation>
    <scope>NUCLEOTIDE SEQUENCE</scope>
    <source>
        <strain evidence="4">IBE-C5619</strain>
    </source>
</reference>
<feature type="region of interest" description="Disordered" evidence="2">
    <location>
        <begin position="250"/>
        <end position="275"/>
    </location>
</feature>
<dbReference type="GO" id="GO:0003676">
    <property type="term" value="F:nucleic acid binding"/>
    <property type="evidence" value="ECO:0007669"/>
    <property type="project" value="InterPro"/>
</dbReference>
<protein>
    <recommendedName>
        <fullName evidence="1">G patch domain-containing protein 4</fullName>
    </recommendedName>
</protein>
<feature type="compositionally biased region" description="Basic and acidic residues" evidence="2">
    <location>
        <begin position="420"/>
        <end position="432"/>
    </location>
</feature>
<dbReference type="PANTHER" id="PTHR23149">
    <property type="entry name" value="G PATCH DOMAIN CONTAINING PROTEIN"/>
    <property type="match status" value="1"/>
</dbReference>
<evidence type="ECO:0000313" key="4">
    <source>
        <dbReference type="EMBL" id="KAG8519945.1"/>
    </source>
</evidence>
<dbReference type="PANTHER" id="PTHR23149:SF9">
    <property type="entry name" value="G PATCH DOMAIN-CONTAINING PROTEIN 4"/>
    <property type="match status" value="1"/>
</dbReference>
<accession>A0A8J6AKG1</accession>
<evidence type="ECO:0000259" key="3">
    <source>
        <dbReference type="PROSITE" id="PS50174"/>
    </source>
</evidence>
<feature type="compositionally biased region" description="Basic and acidic residues" evidence="2">
    <location>
        <begin position="478"/>
        <end position="492"/>
    </location>
</feature>
<gene>
    <name evidence="4" type="ORF">J0S82_016752</name>
</gene>
<dbReference type="EMBL" id="JAGFMF010011585">
    <property type="protein sequence ID" value="KAG8519945.1"/>
    <property type="molecule type" value="Genomic_DNA"/>
</dbReference>
<feature type="compositionally biased region" description="Acidic residues" evidence="2">
    <location>
        <begin position="467"/>
        <end position="476"/>
    </location>
</feature>
<dbReference type="InterPro" id="IPR000467">
    <property type="entry name" value="G_patch_dom"/>
</dbReference>
<name>A0A8J6AKG1_GALPY</name>
<feature type="region of interest" description="Disordered" evidence="2">
    <location>
        <begin position="320"/>
        <end position="562"/>
    </location>
</feature>
<dbReference type="OrthoDB" id="9664978at2759"/>
<feature type="compositionally biased region" description="Basic and acidic residues" evidence="2">
    <location>
        <begin position="355"/>
        <end position="368"/>
    </location>
</feature>
<dbReference type="PROSITE" id="PS50174">
    <property type="entry name" value="G_PATCH"/>
    <property type="match status" value="1"/>
</dbReference>
<sequence length="562" mass="62956">MIGSSLFCFLLEEDGPEVLTSALRGHLGVHILREEIRKPPLQQLAFTNSGGHGFQEGDIEARTCTMVPGQASSLLIQANGKESRSLSLEGPKRHFREGGGACVGSGTCFRGEDPAKRNDSDLFGESPRTAILLTMSITPEVKSRGMKFAEEQLLKHGWTQGKGLGRKENGITQALRVTLKQDTHGVGHDPAKEFTDHWWNELFNKTAASLVVETNQDGVQIRRLSTETPRHSHPKPNLLYQKFVKMATLTSGGEKPDKDLENCSDDNQESKPPKILTDEMLLQACEGRTAHKAARHGITMKAKLARLEAQEQAFLARLKGQDPGTPQLQSESKPPKKKKKKRKHKEEEEPIAPERNAEEEYPEHTEKGIRKKKRHQEKVTYESEGAAVGNEEEATGIEGLGELKSREQTKQSCRKKKRQYHGEEMDVSDRGGSEGAAGGLGTEEVESRAYAGPHSRHKKRRQHVEERDLDFEEAVVDDGTRKAESREYGDRKSRSKKKKQRHQEEVWDGRDKDEGRTGGAESKTYNGLSGQGKKRKWQQPEEGRSGASSDRRTKKKKQKKRD</sequence>
<feature type="compositionally biased region" description="Basic residues" evidence="2">
    <location>
        <begin position="552"/>
        <end position="562"/>
    </location>
</feature>
<feature type="compositionally biased region" description="Basic and acidic residues" evidence="2">
    <location>
        <begin position="502"/>
        <end position="516"/>
    </location>
</feature>
<organism evidence="4 5">
    <name type="scientific">Galemys pyrenaicus</name>
    <name type="common">Iberian desman</name>
    <name type="synonym">Pyrenean desman</name>
    <dbReference type="NCBI Taxonomy" id="202257"/>
    <lineage>
        <taxon>Eukaryota</taxon>
        <taxon>Metazoa</taxon>
        <taxon>Chordata</taxon>
        <taxon>Craniata</taxon>
        <taxon>Vertebrata</taxon>
        <taxon>Euteleostomi</taxon>
        <taxon>Mammalia</taxon>
        <taxon>Eutheria</taxon>
        <taxon>Laurasiatheria</taxon>
        <taxon>Eulipotyphla</taxon>
        <taxon>Talpidae</taxon>
        <taxon>Galemys</taxon>
    </lineage>
</organism>
<dbReference type="SMART" id="SM00443">
    <property type="entry name" value="G_patch"/>
    <property type="match status" value="1"/>
</dbReference>
<comment type="caution">
    <text evidence="4">The sequence shown here is derived from an EMBL/GenBank/DDBJ whole genome shotgun (WGS) entry which is preliminary data.</text>
</comment>
<feature type="domain" description="G-patch" evidence="3">
    <location>
        <begin position="145"/>
        <end position="191"/>
    </location>
</feature>
<dbReference type="GO" id="GO:0005730">
    <property type="term" value="C:nucleolus"/>
    <property type="evidence" value="ECO:0007669"/>
    <property type="project" value="TreeGrafter"/>
</dbReference>